<keyword evidence="3" id="KW-1185">Reference proteome</keyword>
<organism evidence="2 3">
    <name type="scientific">Frondihabitans peucedani</name>
    <dbReference type="NCBI Taxonomy" id="598626"/>
    <lineage>
        <taxon>Bacteria</taxon>
        <taxon>Bacillati</taxon>
        <taxon>Actinomycetota</taxon>
        <taxon>Actinomycetes</taxon>
        <taxon>Micrococcales</taxon>
        <taxon>Microbacteriaceae</taxon>
        <taxon>Frondihabitans</taxon>
    </lineage>
</organism>
<gene>
    <name evidence="2" type="ORF">GCM10022256_16810</name>
</gene>
<dbReference type="Proteomes" id="UP001501594">
    <property type="component" value="Unassembled WGS sequence"/>
</dbReference>
<dbReference type="RefSeq" id="WP_344794968.1">
    <property type="nucleotide sequence ID" value="NZ_BAABAU010000001.1"/>
</dbReference>
<feature type="compositionally biased region" description="Basic residues" evidence="1">
    <location>
        <begin position="20"/>
        <end position="36"/>
    </location>
</feature>
<protein>
    <submittedName>
        <fullName evidence="2">Uncharacterized protein</fullName>
    </submittedName>
</protein>
<comment type="caution">
    <text evidence="2">The sequence shown here is derived from an EMBL/GenBank/DDBJ whole genome shotgun (WGS) entry which is preliminary data.</text>
</comment>
<name>A0ABP8E1H1_9MICO</name>
<feature type="region of interest" description="Disordered" evidence="1">
    <location>
        <begin position="1"/>
        <end position="37"/>
    </location>
</feature>
<feature type="region of interest" description="Disordered" evidence="1">
    <location>
        <begin position="51"/>
        <end position="88"/>
    </location>
</feature>
<accession>A0ABP8E1H1</accession>
<evidence type="ECO:0000313" key="3">
    <source>
        <dbReference type="Proteomes" id="UP001501594"/>
    </source>
</evidence>
<dbReference type="EMBL" id="BAABAU010000001">
    <property type="protein sequence ID" value="GAA4266069.1"/>
    <property type="molecule type" value="Genomic_DNA"/>
</dbReference>
<evidence type="ECO:0000256" key="1">
    <source>
        <dbReference type="SAM" id="MobiDB-lite"/>
    </source>
</evidence>
<sequence>MPRRGAAPQPSYPADPARTPLRRSNPRPPGFHRRFGVRVARGAGPAYLTAELEGATPPALAGAERRHTSAPTPRRGAAPQPSYPADPA</sequence>
<proteinExistence type="predicted"/>
<evidence type="ECO:0000313" key="2">
    <source>
        <dbReference type="EMBL" id="GAA4266069.1"/>
    </source>
</evidence>
<reference evidence="3" key="1">
    <citation type="journal article" date="2019" name="Int. J. Syst. Evol. Microbiol.">
        <title>The Global Catalogue of Microorganisms (GCM) 10K type strain sequencing project: providing services to taxonomists for standard genome sequencing and annotation.</title>
        <authorList>
            <consortium name="The Broad Institute Genomics Platform"/>
            <consortium name="The Broad Institute Genome Sequencing Center for Infectious Disease"/>
            <person name="Wu L."/>
            <person name="Ma J."/>
        </authorList>
    </citation>
    <scope>NUCLEOTIDE SEQUENCE [LARGE SCALE GENOMIC DNA]</scope>
    <source>
        <strain evidence="3">JCM 17442</strain>
    </source>
</reference>